<evidence type="ECO:0000313" key="2">
    <source>
        <dbReference type="EMBL" id="AXC11609.1"/>
    </source>
</evidence>
<dbReference type="FunFam" id="3.40.50.300:FF:000285">
    <property type="entry name" value="Sporulation initiation inhibitor Soj"/>
    <property type="match status" value="1"/>
</dbReference>
<dbReference type="KEGG" id="abas:ACPOL_2285"/>
<keyword evidence="3" id="KW-1185">Reference proteome</keyword>
<dbReference type="AlphaFoldDB" id="A0A2Z5FXI6"/>
<dbReference type="InterPro" id="IPR027417">
    <property type="entry name" value="P-loop_NTPase"/>
</dbReference>
<sequence>MLVGNASLASTSLQTEIETLRLVPSSKNLIGANVELIQVERRAYRLKEAVDAVRKDYDYILLDCPPALDLLTLNSLVAADRLLVPMQAEYFALEGISELMNTLERVQSTFNADLQIEGVLLTMYDDRTNLAQQVTENLREFFKEKLLKTAIPRNVRLAEAPSYGKPVLLYDAKSRGAESYRDLATEILARNDVESPRAKERKAAAEKARNSVKVKFWPYG</sequence>
<accession>A0A2Z5FXI6</accession>
<evidence type="ECO:0000313" key="3">
    <source>
        <dbReference type="Proteomes" id="UP000253606"/>
    </source>
</evidence>
<dbReference type="Gene3D" id="3.40.50.300">
    <property type="entry name" value="P-loop containing nucleotide triphosphate hydrolases"/>
    <property type="match status" value="1"/>
</dbReference>
<gene>
    <name evidence="2" type="ORF">ACPOL_2285</name>
</gene>
<dbReference type="InterPro" id="IPR050678">
    <property type="entry name" value="DNA_Partitioning_ATPase"/>
</dbReference>
<dbReference type="Pfam" id="PF13614">
    <property type="entry name" value="AAA_31"/>
    <property type="match status" value="1"/>
</dbReference>
<dbReference type="EMBL" id="CP030840">
    <property type="protein sequence ID" value="AXC11609.1"/>
    <property type="molecule type" value="Genomic_DNA"/>
</dbReference>
<dbReference type="CDD" id="cd02042">
    <property type="entry name" value="ParAB_family"/>
    <property type="match status" value="1"/>
</dbReference>
<dbReference type="PANTHER" id="PTHR13696:SF52">
    <property type="entry name" value="PARA FAMILY PROTEIN CT_582"/>
    <property type="match status" value="1"/>
</dbReference>
<proteinExistence type="predicted"/>
<name>A0A2Z5FXI6_9BACT</name>
<dbReference type="Proteomes" id="UP000253606">
    <property type="component" value="Chromosome"/>
</dbReference>
<dbReference type="InterPro" id="IPR025669">
    <property type="entry name" value="AAA_dom"/>
</dbReference>
<evidence type="ECO:0000259" key="1">
    <source>
        <dbReference type="Pfam" id="PF13614"/>
    </source>
</evidence>
<organism evidence="2 3">
    <name type="scientific">Acidisarcina polymorpha</name>
    <dbReference type="NCBI Taxonomy" id="2211140"/>
    <lineage>
        <taxon>Bacteria</taxon>
        <taxon>Pseudomonadati</taxon>
        <taxon>Acidobacteriota</taxon>
        <taxon>Terriglobia</taxon>
        <taxon>Terriglobales</taxon>
        <taxon>Acidobacteriaceae</taxon>
        <taxon>Acidisarcina</taxon>
    </lineage>
</organism>
<dbReference type="SUPFAM" id="SSF52540">
    <property type="entry name" value="P-loop containing nucleoside triphosphate hydrolases"/>
    <property type="match status" value="1"/>
</dbReference>
<reference evidence="2 3" key="1">
    <citation type="journal article" date="2018" name="Front. Microbiol.">
        <title>Hydrolytic Capabilities as a Key to Environmental Success: Chitinolytic and Cellulolytic Acidobacteria From Acidic Sub-arctic Soils and Boreal Peatlands.</title>
        <authorList>
            <person name="Belova S.E."/>
            <person name="Ravin N.V."/>
            <person name="Pankratov T.A."/>
            <person name="Rakitin A.L."/>
            <person name="Ivanova A.A."/>
            <person name="Beletsky A.V."/>
            <person name="Mardanov A.V."/>
            <person name="Sinninghe Damste J.S."/>
            <person name="Dedysh S.N."/>
        </authorList>
    </citation>
    <scope>NUCLEOTIDE SEQUENCE [LARGE SCALE GENOMIC DNA]</scope>
    <source>
        <strain evidence="2 3">SBC82</strain>
    </source>
</reference>
<dbReference type="PANTHER" id="PTHR13696">
    <property type="entry name" value="P-LOOP CONTAINING NUCLEOSIDE TRIPHOSPHATE HYDROLASE"/>
    <property type="match status" value="1"/>
</dbReference>
<feature type="domain" description="AAA" evidence="1">
    <location>
        <begin position="3"/>
        <end position="116"/>
    </location>
</feature>
<protein>
    <submittedName>
        <fullName evidence="2">Chromosome (Plasmid) partitioning protein ParA / Sporulation initiation inhibitor protein Soj</fullName>
    </submittedName>
</protein>